<dbReference type="EMBL" id="CP000431">
    <property type="protein sequence ID" value="ABG93194.1"/>
    <property type="molecule type" value="Genomic_DNA"/>
</dbReference>
<proteinExistence type="predicted"/>
<organism evidence="2 3">
    <name type="scientific">Rhodococcus jostii (strain RHA1)</name>
    <dbReference type="NCBI Taxonomy" id="101510"/>
    <lineage>
        <taxon>Bacteria</taxon>
        <taxon>Bacillati</taxon>
        <taxon>Actinomycetota</taxon>
        <taxon>Actinomycetes</taxon>
        <taxon>Mycobacteriales</taxon>
        <taxon>Nocardiaceae</taxon>
        <taxon>Rhodococcus</taxon>
    </lineage>
</organism>
<evidence type="ECO:0000256" key="1">
    <source>
        <dbReference type="SAM" id="MobiDB-lite"/>
    </source>
</evidence>
<evidence type="ECO:0000313" key="2">
    <source>
        <dbReference type="EMBL" id="ABG93194.1"/>
    </source>
</evidence>
<dbReference type="AlphaFoldDB" id="Q0SGZ2"/>
<reference evidence="3" key="1">
    <citation type="journal article" date="2006" name="Proc. Natl. Acad. Sci. U.S.A.">
        <title>The complete genome of Rhodococcus sp. RHA1 provides insights into a catabolic powerhouse.</title>
        <authorList>
            <person name="McLeod M.P."/>
            <person name="Warren R.L."/>
            <person name="Hsiao W.W.L."/>
            <person name="Araki N."/>
            <person name="Myhre M."/>
            <person name="Fernandes C."/>
            <person name="Miyazawa D."/>
            <person name="Wong W."/>
            <person name="Lillquist A.L."/>
            <person name="Wang D."/>
            <person name="Dosanjh M."/>
            <person name="Hara H."/>
            <person name="Petrescu A."/>
            <person name="Morin R.D."/>
            <person name="Yang G."/>
            <person name="Stott J.M."/>
            <person name="Schein J.E."/>
            <person name="Shin H."/>
            <person name="Smailus D."/>
            <person name="Siddiqui A.S."/>
            <person name="Marra M.A."/>
            <person name="Jones S.J.M."/>
            <person name="Holt R."/>
            <person name="Brinkman F.S.L."/>
            <person name="Miyauchi K."/>
            <person name="Fukuda M."/>
            <person name="Davies J.E."/>
            <person name="Mohn W.W."/>
            <person name="Eltis L.D."/>
        </authorList>
    </citation>
    <scope>NUCLEOTIDE SEQUENCE [LARGE SCALE GENOMIC DNA]</scope>
    <source>
        <strain evidence="3">RHA1</strain>
    </source>
</reference>
<dbReference type="KEGG" id="rha:RHA1_ro01370"/>
<dbReference type="Proteomes" id="UP000008710">
    <property type="component" value="Chromosome"/>
</dbReference>
<gene>
    <name evidence="2" type="ordered locus">RHA1_ro01370</name>
</gene>
<feature type="region of interest" description="Disordered" evidence="1">
    <location>
        <begin position="1"/>
        <end position="31"/>
    </location>
</feature>
<protein>
    <submittedName>
        <fullName evidence="2">Uncharacterized protein</fullName>
    </submittedName>
</protein>
<dbReference type="HOGENOM" id="CLU_2603705_0_0_11"/>
<sequence>MISCRPGSGDTPLRRGYREPGAGSARLAFPEDRCANHRQPVDLARDLRVRSHNGLSFSVGARTAWDRFDGCTQTKEVGT</sequence>
<name>Q0SGZ2_RHOJR</name>
<accession>Q0SGZ2</accession>
<evidence type="ECO:0000313" key="3">
    <source>
        <dbReference type="Proteomes" id="UP000008710"/>
    </source>
</evidence>